<organism evidence="2 3">
    <name type="scientific">Nesterenkonia rhizosphaerae</name>
    <dbReference type="NCBI Taxonomy" id="1348272"/>
    <lineage>
        <taxon>Bacteria</taxon>
        <taxon>Bacillati</taxon>
        <taxon>Actinomycetota</taxon>
        <taxon>Actinomycetes</taxon>
        <taxon>Micrococcales</taxon>
        <taxon>Micrococcaceae</taxon>
        <taxon>Nesterenkonia</taxon>
    </lineage>
</organism>
<feature type="region of interest" description="Disordered" evidence="1">
    <location>
        <begin position="53"/>
        <end position="91"/>
    </location>
</feature>
<evidence type="ECO:0000256" key="1">
    <source>
        <dbReference type="SAM" id="MobiDB-lite"/>
    </source>
</evidence>
<keyword evidence="3" id="KW-1185">Reference proteome</keyword>
<proteinExistence type="predicted"/>
<evidence type="ECO:0000313" key="3">
    <source>
        <dbReference type="Proteomes" id="UP001500368"/>
    </source>
</evidence>
<evidence type="ECO:0000313" key="2">
    <source>
        <dbReference type="EMBL" id="GAA4915993.1"/>
    </source>
</evidence>
<feature type="compositionally biased region" description="Acidic residues" evidence="1">
    <location>
        <begin position="57"/>
        <end position="76"/>
    </location>
</feature>
<reference evidence="3" key="1">
    <citation type="journal article" date="2019" name="Int. J. Syst. Evol. Microbiol.">
        <title>The Global Catalogue of Microorganisms (GCM) 10K type strain sequencing project: providing services to taxonomists for standard genome sequencing and annotation.</title>
        <authorList>
            <consortium name="The Broad Institute Genomics Platform"/>
            <consortium name="The Broad Institute Genome Sequencing Center for Infectious Disease"/>
            <person name="Wu L."/>
            <person name="Ma J."/>
        </authorList>
    </citation>
    <scope>NUCLEOTIDE SEQUENCE [LARGE SCALE GENOMIC DNA]</scope>
    <source>
        <strain evidence="3">JCM 19129</strain>
    </source>
</reference>
<protein>
    <submittedName>
        <fullName evidence="2">Uncharacterized protein</fullName>
    </submittedName>
</protein>
<accession>A0ABP9FTU7</accession>
<name>A0ABP9FTU7_9MICC</name>
<dbReference type="RefSeq" id="WP_345476865.1">
    <property type="nucleotide sequence ID" value="NZ_BAABLW010000005.1"/>
</dbReference>
<sequence>MTDLQRVHNPGPYEVVYTSAGHQIAGHTSAVGDLEDPTTYGLVESGQLIAWGPIESAESELEESEPEEPTEPEETATNEPQELQAPPGNAGTEVWADYAVAIGIPASEVAGLGRSDIQALITEFTANDPAQEEE</sequence>
<gene>
    <name evidence="2" type="ORF">GCM10025790_08830</name>
</gene>
<dbReference type="Proteomes" id="UP001500368">
    <property type="component" value="Unassembled WGS sequence"/>
</dbReference>
<comment type="caution">
    <text evidence="2">The sequence shown here is derived from an EMBL/GenBank/DDBJ whole genome shotgun (WGS) entry which is preliminary data.</text>
</comment>
<dbReference type="EMBL" id="BAABLW010000005">
    <property type="protein sequence ID" value="GAA4915993.1"/>
    <property type="molecule type" value="Genomic_DNA"/>
</dbReference>